<evidence type="ECO:0000256" key="1">
    <source>
        <dbReference type="ARBA" id="ARBA00038178"/>
    </source>
</evidence>
<dbReference type="OrthoDB" id="26278at2759"/>
<evidence type="ECO:0000313" key="5">
    <source>
        <dbReference type="Proteomes" id="UP000801492"/>
    </source>
</evidence>
<feature type="region of interest" description="Disordered" evidence="2">
    <location>
        <begin position="234"/>
        <end position="267"/>
    </location>
</feature>
<dbReference type="InterPro" id="IPR037516">
    <property type="entry name" value="Tripartite_DENN"/>
</dbReference>
<sequence>MSECEGPILYVIVVGFHHKKGCQVEYSFPALVPNAPNECPPGWKYLPTLALPDGSHNYDEDTAYFHLPSLEDPKKTIFGISCYRQIPVEKIKNLTADITRGTVQKSVCVLSKLPLYGYIQVKMALITHAYFDEGDFSKVSLLEDTYHHLNSVLLQNDLSTQTFVGLSARDFILQWRHKAVLLFKLLLLEKRIIFYRSPVQSLCSTILTLLSLHPLMIENGLNHSTCVKLSRPMSPMPDFSDDDSPNLSPKIKSPNPERNNYKNDANHIPLDNISVPNSVDSREIEDGIEKANNEENLDITNANLDSVTNTEIGIEVTESDNSISQTDLDKSNICRDSSSETVGETNVQNNMNLLAQINVENCGVPLPLFTKGYLCLPYLSLPYLDLLSDVKVRGYVVGATNVLFKQKRQLSDILVDIENIKIECQDVELRKQLHLTTEDLRFADYIVKHVADERHDVFLDGVGWEGGDEWIRTQFRVYLLYLLKTALLPDGSRELEHFNVNYMAAWKETHNFKIWQSKEHSSMDNIGCGHPFAGQLSVSDMKLRFAHTMQNTEGGRKFNQAMASTGRVVATTSKAVGGAISHAKGAFSNWWSNLLVSPDIQKGVEATNENIGQVIKLEENKIFINSESDNVKNSYDIPDSINNTHLANGSVVRDVCKQENKGDNSSIVQNIKHVTLDDGNNVKESGAHKPGEIHTI</sequence>
<keyword evidence="5" id="KW-1185">Reference proteome</keyword>
<comment type="similarity">
    <text evidence="1">Belongs to the AVL9 family.</text>
</comment>
<organism evidence="4 5">
    <name type="scientific">Ignelater luminosus</name>
    <name type="common">Cucubano</name>
    <name type="synonym">Pyrophorus luminosus</name>
    <dbReference type="NCBI Taxonomy" id="2038154"/>
    <lineage>
        <taxon>Eukaryota</taxon>
        <taxon>Metazoa</taxon>
        <taxon>Ecdysozoa</taxon>
        <taxon>Arthropoda</taxon>
        <taxon>Hexapoda</taxon>
        <taxon>Insecta</taxon>
        <taxon>Pterygota</taxon>
        <taxon>Neoptera</taxon>
        <taxon>Endopterygota</taxon>
        <taxon>Coleoptera</taxon>
        <taxon>Polyphaga</taxon>
        <taxon>Elateriformia</taxon>
        <taxon>Elateroidea</taxon>
        <taxon>Elateridae</taxon>
        <taxon>Agrypninae</taxon>
        <taxon>Pyrophorini</taxon>
        <taxon>Ignelater</taxon>
    </lineage>
</organism>
<reference evidence="4" key="1">
    <citation type="submission" date="2019-08" db="EMBL/GenBank/DDBJ databases">
        <title>The genome of the North American firefly Photinus pyralis.</title>
        <authorList>
            <consortium name="Photinus pyralis genome working group"/>
            <person name="Fallon T.R."/>
            <person name="Sander Lower S.E."/>
            <person name="Weng J.-K."/>
        </authorList>
    </citation>
    <scope>NUCLEOTIDE SEQUENCE</scope>
    <source>
        <strain evidence="4">TRF0915ILg1</strain>
        <tissue evidence="4">Whole body</tissue>
    </source>
</reference>
<dbReference type="InterPro" id="IPR051731">
    <property type="entry name" value="DENND11/AVL9_GEFs"/>
</dbReference>
<dbReference type="PANTHER" id="PTHR31017:SF1">
    <property type="entry name" value="LATE SECRETORY PATHWAY PROTEIN AVL9 HOMOLOG"/>
    <property type="match status" value="1"/>
</dbReference>
<dbReference type="PROSITE" id="PS50211">
    <property type="entry name" value="DENN"/>
    <property type="match status" value="1"/>
</dbReference>
<dbReference type="Pfam" id="PF09794">
    <property type="entry name" value="Avl9"/>
    <property type="match status" value="1"/>
</dbReference>
<evidence type="ECO:0000313" key="4">
    <source>
        <dbReference type="EMBL" id="KAF2895697.1"/>
    </source>
</evidence>
<comment type="caution">
    <text evidence="4">The sequence shown here is derived from an EMBL/GenBank/DDBJ whole genome shotgun (WGS) entry which is preliminary data.</text>
</comment>
<dbReference type="EMBL" id="VTPC01005723">
    <property type="protein sequence ID" value="KAF2895697.1"/>
    <property type="molecule type" value="Genomic_DNA"/>
</dbReference>
<dbReference type="GO" id="GO:0005737">
    <property type="term" value="C:cytoplasm"/>
    <property type="evidence" value="ECO:0007669"/>
    <property type="project" value="TreeGrafter"/>
</dbReference>
<dbReference type="InterPro" id="IPR018307">
    <property type="entry name" value="ABL9/DENND6_dom"/>
</dbReference>
<dbReference type="AlphaFoldDB" id="A0A8K0D2D2"/>
<dbReference type="PANTHER" id="PTHR31017">
    <property type="entry name" value="LATE SECRETORY PATHWAY PROTEIN AVL9-RELATED"/>
    <property type="match status" value="1"/>
</dbReference>
<proteinExistence type="inferred from homology"/>
<evidence type="ECO:0000256" key="2">
    <source>
        <dbReference type="SAM" id="MobiDB-lite"/>
    </source>
</evidence>
<evidence type="ECO:0000259" key="3">
    <source>
        <dbReference type="PROSITE" id="PS50211"/>
    </source>
</evidence>
<protein>
    <recommendedName>
        <fullName evidence="3">UDENN domain-containing protein</fullName>
    </recommendedName>
</protein>
<accession>A0A8K0D2D2</accession>
<gene>
    <name evidence="4" type="ORF">ILUMI_10477</name>
</gene>
<name>A0A8K0D2D2_IGNLU</name>
<feature type="domain" description="UDENN" evidence="3">
    <location>
        <begin position="9"/>
        <end position="457"/>
    </location>
</feature>
<dbReference type="Proteomes" id="UP000801492">
    <property type="component" value="Unassembled WGS sequence"/>
</dbReference>